<dbReference type="eggNOG" id="COG2891">
    <property type="taxonomic scope" value="Bacteria"/>
</dbReference>
<comment type="similarity">
    <text evidence="2">Belongs to the MreD family.</text>
</comment>
<name>C6XB02_METGS</name>
<dbReference type="HOGENOM" id="CLU_119315_0_0_4"/>
<evidence type="ECO:0000256" key="6">
    <source>
        <dbReference type="ARBA" id="ARBA00022989"/>
    </source>
</evidence>
<evidence type="ECO:0000256" key="7">
    <source>
        <dbReference type="ARBA" id="ARBA00023136"/>
    </source>
</evidence>
<dbReference type="InterPro" id="IPR007227">
    <property type="entry name" value="Cell_shape_determining_MreD"/>
</dbReference>
<feature type="transmembrane region" description="Helical" evidence="8">
    <location>
        <begin position="39"/>
        <end position="62"/>
    </location>
</feature>
<evidence type="ECO:0000256" key="1">
    <source>
        <dbReference type="ARBA" id="ARBA00004651"/>
    </source>
</evidence>
<evidence type="ECO:0000256" key="4">
    <source>
        <dbReference type="ARBA" id="ARBA00022692"/>
    </source>
</evidence>
<reference evidence="9 10" key="2">
    <citation type="journal article" date="2011" name="J. Bacteriol.">
        <title>Genomes of three methylotrophs from a single niche uncover genetic and metabolic divergence of Methylophilaceae.</title>
        <authorList>
            <person name="Lapidus A."/>
            <person name="Clum A."/>
            <person name="Labutti K."/>
            <person name="Kaluzhnaya M.G."/>
            <person name="Lim S."/>
            <person name="Beck D.A."/>
            <person name="Glavina Del Rio T."/>
            <person name="Nolan M."/>
            <person name="Mavromatis K."/>
            <person name="Huntemann M."/>
            <person name="Lucas S."/>
            <person name="Lidstrom M.E."/>
            <person name="Ivanova N."/>
            <person name="Chistoserdova L."/>
        </authorList>
    </citation>
    <scope>NUCLEOTIDE SEQUENCE [LARGE SCALE GENOMIC DNA]</scope>
    <source>
        <strain evidence="9 10">SIP3-4</strain>
    </source>
</reference>
<dbReference type="KEGG" id="mei:Msip34_2535"/>
<dbReference type="PANTHER" id="PTHR37484">
    <property type="entry name" value="ROD SHAPE-DETERMINING PROTEIN MRED"/>
    <property type="match status" value="1"/>
</dbReference>
<dbReference type="AlphaFoldDB" id="C6XB02"/>
<dbReference type="NCBIfam" id="TIGR03426">
    <property type="entry name" value="shape_MreD"/>
    <property type="match status" value="1"/>
</dbReference>
<dbReference type="GO" id="GO:0005886">
    <property type="term" value="C:plasma membrane"/>
    <property type="evidence" value="ECO:0007669"/>
    <property type="project" value="UniProtKB-SubCell"/>
</dbReference>
<reference evidence="10" key="1">
    <citation type="submission" date="2009-07" db="EMBL/GenBank/DDBJ databases">
        <title>Complete sequence of chromosome of Methylovorus sp. SIP3-4.</title>
        <authorList>
            <person name="Lucas S."/>
            <person name="Copeland A."/>
            <person name="Lapidus A."/>
            <person name="Glavina del Rio T."/>
            <person name="Tice H."/>
            <person name="Bruce D."/>
            <person name="Goodwin L."/>
            <person name="Pitluck S."/>
            <person name="Clum A."/>
            <person name="Larimer F."/>
            <person name="Land M."/>
            <person name="Hauser L."/>
            <person name="Kyrpides N."/>
            <person name="Mikhailova N."/>
            <person name="Kayluzhnaya M."/>
            <person name="Chistoserdova L."/>
        </authorList>
    </citation>
    <scope>NUCLEOTIDE SEQUENCE [LARGE SCALE GENOMIC DNA]</scope>
    <source>
        <strain evidence="10">SIP3-4</strain>
    </source>
</reference>
<keyword evidence="4 8" id="KW-0812">Transmembrane</keyword>
<feature type="transmembrane region" description="Helical" evidence="8">
    <location>
        <begin position="129"/>
        <end position="151"/>
    </location>
</feature>
<keyword evidence="5" id="KW-0133">Cell shape</keyword>
<dbReference type="PIRSF" id="PIRSF018472">
    <property type="entry name" value="MreD_proteobac"/>
    <property type="match status" value="1"/>
</dbReference>
<feature type="transmembrane region" description="Helical" evidence="8">
    <location>
        <begin position="69"/>
        <end position="87"/>
    </location>
</feature>
<keyword evidence="10" id="KW-1185">Reference proteome</keyword>
<dbReference type="GO" id="GO:0008360">
    <property type="term" value="P:regulation of cell shape"/>
    <property type="evidence" value="ECO:0007669"/>
    <property type="project" value="UniProtKB-KW"/>
</dbReference>
<dbReference type="RefSeq" id="WP_015831018.1">
    <property type="nucleotide sequence ID" value="NC_012969.1"/>
</dbReference>
<dbReference type="EMBL" id="CP001674">
    <property type="protein sequence ID" value="ACT51772.1"/>
    <property type="molecule type" value="Genomic_DNA"/>
</dbReference>
<dbReference type="Pfam" id="PF04093">
    <property type="entry name" value="MreD"/>
    <property type="match status" value="1"/>
</dbReference>
<evidence type="ECO:0000256" key="3">
    <source>
        <dbReference type="ARBA" id="ARBA00022475"/>
    </source>
</evidence>
<dbReference type="Proteomes" id="UP000002743">
    <property type="component" value="Chromosome"/>
</dbReference>
<comment type="subcellular location">
    <subcellularLocation>
        <location evidence="1">Cell membrane</location>
        <topology evidence="1">Multi-pass membrane protein</topology>
    </subcellularLocation>
</comment>
<dbReference type="PANTHER" id="PTHR37484:SF1">
    <property type="entry name" value="ROD SHAPE-DETERMINING PROTEIN MRED"/>
    <property type="match status" value="1"/>
</dbReference>
<protein>
    <submittedName>
        <fullName evidence="9">Rod shape-determining protein MreD</fullName>
    </submittedName>
</protein>
<dbReference type="InterPro" id="IPR026034">
    <property type="entry name" value="MreD_proteobac"/>
</dbReference>
<keyword evidence="6 8" id="KW-1133">Transmembrane helix</keyword>
<evidence type="ECO:0000256" key="2">
    <source>
        <dbReference type="ARBA" id="ARBA00007776"/>
    </source>
</evidence>
<accession>C6XB02</accession>
<gene>
    <name evidence="9" type="ordered locus">Msip34_2535</name>
</gene>
<keyword evidence="7 8" id="KW-0472">Membrane</keyword>
<proteinExistence type="inferred from homology"/>
<sequence length="158" mass="17586" precursor="true">MRPNLSTIYLTLLAALLCQLLPWSGVALTIRPDFVLLVLLYWLLRAPHLCNIGTAWFAGLVIDLATGGLFGQAALAYALTAFFALSYQRRLTLFNIWQQAAYVFALLVFNQLTLLILKMFAGGESPGWGYFYPCISGIMLWLAVILTRLGIQGHTDQD</sequence>
<organism evidence="9 10">
    <name type="scientific">Methylovorus glucosotrophus (strain SIP3-4)</name>
    <dbReference type="NCBI Taxonomy" id="582744"/>
    <lineage>
        <taxon>Bacteria</taxon>
        <taxon>Pseudomonadati</taxon>
        <taxon>Pseudomonadota</taxon>
        <taxon>Betaproteobacteria</taxon>
        <taxon>Nitrosomonadales</taxon>
        <taxon>Methylophilaceae</taxon>
        <taxon>Methylovorus</taxon>
    </lineage>
</organism>
<keyword evidence="3" id="KW-1003">Cell membrane</keyword>
<evidence type="ECO:0000313" key="10">
    <source>
        <dbReference type="Proteomes" id="UP000002743"/>
    </source>
</evidence>
<dbReference type="STRING" id="582744.Msip34_2535"/>
<evidence type="ECO:0000256" key="5">
    <source>
        <dbReference type="ARBA" id="ARBA00022960"/>
    </source>
</evidence>
<evidence type="ECO:0000256" key="8">
    <source>
        <dbReference type="SAM" id="Phobius"/>
    </source>
</evidence>
<dbReference type="OrthoDB" id="5297408at2"/>
<evidence type="ECO:0000313" key="9">
    <source>
        <dbReference type="EMBL" id="ACT51772.1"/>
    </source>
</evidence>
<feature type="transmembrane region" description="Helical" evidence="8">
    <location>
        <begin position="99"/>
        <end position="117"/>
    </location>
</feature>